<feature type="compositionally biased region" description="Low complexity" evidence="1">
    <location>
        <begin position="69"/>
        <end position="79"/>
    </location>
</feature>
<feature type="region of interest" description="Disordered" evidence="1">
    <location>
        <begin position="512"/>
        <end position="531"/>
    </location>
</feature>
<feature type="compositionally biased region" description="Acidic residues" evidence="1">
    <location>
        <begin position="549"/>
        <end position="561"/>
    </location>
</feature>
<feature type="compositionally biased region" description="Low complexity" evidence="1">
    <location>
        <begin position="117"/>
        <end position="127"/>
    </location>
</feature>
<reference evidence="2" key="1">
    <citation type="submission" date="2021-02" db="EMBL/GenBank/DDBJ databases">
        <authorList>
            <person name="Dougan E. K."/>
            <person name="Rhodes N."/>
            <person name="Thang M."/>
            <person name="Chan C."/>
        </authorList>
    </citation>
    <scope>NUCLEOTIDE SEQUENCE</scope>
</reference>
<feature type="compositionally biased region" description="Low complexity" evidence="1">
    <location>
        <begin position="512"/>
        <end position="526"/>
    </location>
</feature>
<feature type="compositionally biased region" description="Low complexity" evidence="1">
    <location>
        <begin position="166"/>
        <end position="177"/>
    </location>
</feature>
<sequence>MADVVPANKVDDWQLDDMSDMPELSGSRNGHAVPRSWPQGSLAHLSPEREVPSPQPVPRRSEEDSTFCSSRSSGPTASTSEHHATGHVDAEFQHQVPPLCLASHARAQQAGPPPRPLALRPVARAPGSAWPPGCASAFGPGFGRPRRLPEGVPESWTSPFGGGGSSSSSASAPASASQDGSRSTAEDAASDAGALLEALRLRAEQRREAPFCNKSSERLGIRPPRESQQDELAGLRRRLASMEEALNSGGGGFAAPRSGVPELHASRGPGLSGLGACLGLSALLSEAEEEAQELQPPQLQARPRGAVAVSEPGEYRGDSPGHVAALREELACLQRRHASTEVELEAVLRARLADEQRLEARTAESEGFARACAEALQRAGAAQAEAALQSREVEQRCRAELAAAELLPGLSGAEFHEERQNALALQQQNLAQDLRHRQCLEELSRMRDWSDAFEATAKAEAVTAHRLRSELAEAVQGFWHPGQPQQHGVPQSQASAAGCRAALPRLEPILEASSSSRECSSAGSCSPGRDEAVDALDKEAVELASQEADRDEDQDSEEEEALVSQLRRELAATQAEKKAALGQRDKAELTLMELQQEHAAVLLALRRGARLPPAAGESPPGSSSADITGVMPYEMAGDGQHQAKPDQTWGELRESGIAEGPASPTLPLRTQHLPSAAAGSSPPPVPQWPQQPPSVAAGVSSLPAPQPPQQPSGTPGPRAMQERPEPANTTSATGPRGPPASVGSSDRLRRCHSEPKVGEDSAAAAAPELARLKKAIAEKGLSEAIAELRSLRQASVEEAGQGRTVMVPVLRSPKLRRSGSDGALSAVRKSPSPTPAAKSPSPSPSPAVPVRSQLLRSGGSAPGISLAAVAAKAAAVSHGLRPRAITPIRPSR</sequence>
<evidence type="ECO:0000256" key="1">
    <source>
        <dbReference type="SAM" id="MobiDB-lite"/>
    </source>
</evidence>
<evidence type="ECO:0000313" key="3">
    <source>
        <dbReference type="Proteomes" id="UP000626109"/>
    </source>
</evidence>
<feature type="region of interest" description="Disordered" evidence="1">
    <location>
        <begin position="1"/>
        <end position="91"/>
    </location>
</feature>
<feature type="compositionally biased region" description="Basic and acidic residues" evidence="1">
    <location>
        <begin position="746"/>
        <end position="759"/>
    </location>
</feature>
<feature type="region of interest" description="Disordered" evidence="1">
    <location>
        <begin position="209"/>
        <end position="232"/>
    </location>
</feature>
<evidence type="ECO:0000313" key="2">
    <source>
        <dbReference type="EMBL" id="CAE8725414.1"/>
    </source>
</evidence>
<gene>
    <name evidence="2" type="ORF">PGLA2088_LOCUS44109</name>
</gene>
<feature type="region of interest" description="Disordered" evidence="1">
    <location>
        <begin position="807"/>
        <end position="856"/>
    </location>
</feature>
<dbReference type="AlphaFoldDB" id="A0A813LJ47"/>
<protein>
    <submittedName>
        <fullName evidence="2">Uncharacterized protein</fullName>
    </submittedName>
</protein>
<organism evidence="2 3">
    <name type="scientific">Polarella glacialis</name>
    <name type="common">Dinoflagellate</name>
    <dbReference type="NCBI Taxonomy" id="89957"/>
    <lineage>
        <taxon>Eukaryota</taxon>
        <taxon>Sar</taxon>
        <taxon>Alveolata</taxon>
        <taxon>Dinophyceae</taxon>
        <taxon>Suessiales</taxon>
        <taxon>Suessiaceae</taxon>
        <taxon>Polarella</taxon>
    </lineage>
</organism>
<comment type="caution">
    <text evidence="2">The sequence shown here is derived from an EMBL/GenBank/DDBJ whole genome shotgun (WGS) entry which is preliminary data.</text>
</comment>
<feature type="compositionally biased region" description="Pro residues" evidence="1">
    <location>
        <begin position="681"/>
        <end position="692"/>
    </location>
</feature>
<proteinExistence type="predicted"/>
<accession>A0A813LJ47</accession>
<feature type="compositionally biased region" description="Basic and acidic residues" evidence="1">
    <location>
        <begin position="209"/>
        <end position="228"/>
    </location>
</feature>
<feature type="region of interest" description="Disordered" evidence="1">
    <location>
        <begin position="105"/>
        <end position="189"/>
    </location>
</feature>
<name>A0A813LJ47_POLGL</name>
<dbReference type="Proteomes" id="UP000626109">
    <property type="component" value="Unassembled WGS sequence"/>
</dbReference>
<feature type="compositionally biased region" description="Basic and acidic residues" evidence="1">
    <location>
        <begin position="80"/>
        <end position="91"/>
    </location>
</feature>
<feature type="compositionally biased region" description="Low complexity" evidence="1">
    <location>
        <begin position="612"/>
        <end position="625"/>
    </location>
</feature>
<dbReference type="EMBL" id="CAJNNW010035068">
    <property type="protein sequence ID" value="CAE8725414.1"/>
    <property type="molecule type" value="Genomic_DNA"/>
</dbReference>
<feature type="region of interest" description="Disordered" evidence="1">
    <location>
        <begin position="544"/>
        <end position="563"/>
    </location>
</feature>
<feature type="region of interest" description="Disordered" evidence="1">
    <location>
        <begin position="612"/>
        <end position="765"/>
    </location>
</feature>
<feature type="compositionally biased region" description="Low complexity" evidence="1">
    <location>
        <begin position="828"/>
        <end position="840"/>
    </location>
</feature>